<dbReference type="RefSeq" id="WP_095653525.1">
    <property type="nucleotide sequence ID" value="NZ_NPOA01000001.1"/>
</dbReference>
<dbReference type="GO" id="GO:0016829">
    <property type="term" value="F:lyase activity"/>
    <property type="evidence" value="ECO:0007669"/>
    <property type="project" value="UniProtKB-KW"/>
</dbReference>
<keyword evidence="2" id="KW-0456">Lyase</keyword>
<organism evidence="2 3">
    <name type="scientific">Virgibacillus profundi</name>
    <dbReference type="NCBI Taxonomy" id="2024555"/>
    <lineage>
        <taxon>Bacteria</taxon>
        <taxon>Bacillati</taxon>
        <taxon>Bacillota</taxon>
        <taxon>Bacilli</taxon>
        <taxon>Bacillales</taxon>
        <taxon>Bacillaceae</taxon>
        <taxon>Virgibacillus</taxon>
    </lineage>
</organism>
<dbReference type="PANTHER" id="PTHR42663:SF6">
    <property type="entry name" value="HYDROLASE C777.06C-RELATED"/>
    <property type="match status" value="1"/>
</dbReference>
<evidence type="ECO:0000313" key="3">
    <source>
        <dbReference type="Proteomes" id="UP000218887"/>
    </source>
</evidence>
<dbReference type="Pfam" id="PF12706">
    <property type="entry name" value="Lactamase_B_2"/>
    <property type="match status" value="1"/>
</dbReference>
<dbReference type="AlphaFoldDB" id="A0A2A2IIR5"/>
<feature type="domain" description="Metallo-beta-lactamase" evidence="1">
    <location>
        <begin position="69"/>
        <end position="225"/>
    </location>
</feature>
<dbReference type="Gene3D" id="3.60.15.10">
    <property type="entry name" value="Ribonuclease Z/Hydroxyacylglutathione hydrolase-like"/>
    <property type="match status" value="1"/>
</dbReference>
<sequence length="278" mass="31651">MKIHFLGTAAAEGFPNVFCNCDACTKAKQLSGKNIRTRSSVIVDDVLKVDYPPDVYMQALRDGIDMSLVKDLLITHTHFDHLNAKELISRMEGYAHGIEWPLNIYGSDLALYQCKQIFHEENGGREQFRLNKLQPFKTYNIGEAKVTPLLADHDPNETCLLFFIEKENTSILYGNDSGWFPGETWDWLKGKTIDLTILDCTVGKTSNKFSRNHMSVETVIEVQKVFREMNVLTDHAKIVTTHFSHNCGLLHNELVEIFEPYGIDVAYDGMIMNINKSQ</sequence>
<dbReference type="EMBL" id="NPOA01000001">
    <property type="protein sequence ID" value="PAV31154.1"/>
    <property type="molecule type" value="Genomic_DNA"/>
</dbReference>
<dbReference type="Proteomes" id="UP000218887">
    <property type="component" value="Unassembled WGS sequence"/>
</dbReference>
<dbReference type="OrthoDB" id="9781189at2"/>
<proteinExistence type="predicted"/>
<dbReference type="SUPFAM" id="SSF56281">
    <property type="entry name" value="Metallo-hydrolase/oxidoreductase"/>
    <property type="match status" value="1"/>
</dbReference>
<comment type="caution">
    <text evidence="2">The sequence shown here is derived from an EMBL/GenBank/DDBJ whole genome shotgun (WGS) entry which is preliminary data.</text>
</comment>
<accession>A0A2A2IIR5</accession>
<gene>
    <name evidence="2" type="ORF">CIL05_00395</name>
</gene>
<reference evidence="2 3" key="1">
    <citation type="submission" date="2017-08" db="EMBL/GenBank/DDBJ databases">
        <title>Virgibacillus indicus sp. nov. and Virgibacillus profoundi sp. nov, two moderately halophilic bacteria isolated from marine sediment by using the Microfluidic Streak Plate.</title>
        <authorList>
            <person name="Xu B."/>
            <person name="Hu B."/>
            <person name="Wang J."/>
            <person name="Zhu Y."/>
            <person name="Huang L."/>
            <person name="Du W."/>
            <person name="Huang Y."/>
        </authorList>
    </citation>
    <scope>NUCLEOTIDE SEQUENCE [LARGE SCALE GENOMIC DNA]</scope>
    <source>
        <strain evidence="2 3">IO3-P3-H5</strain>
    </source>
</reference>
<dbReference type="InterPro" id="IPR001279">
    <property type="entry name" value="Metallo-B-lactamas"/>
</dbReference>
<evidence type="ECO:0000313" key="2">
    <source>
        <dbReference type="EMBL" id="PAV31154.1"/>
    </source>
</evidence>
<name>A0A2A2IIR5_9BACI</name>
<evidence type="ECO:0000259" key="1">
    <source>
        <dbReference type="Pfam" id="PF12706"/>
    </source>
</evidence>
<protein>
    <submittedName>
        <fullName evidence="2">Carbon-phosphorus lyase</fullName>
    </submittedName>
</protein>
<dbReference type="InterPro" id="IPR036866">
    <property type="entry name" value="RibonucZ/Hydroxyglut_hydro"/>
</dbReference>
<keyword evidence="3" id="KW-1185">Reference proteome</keyword>
<dbReference type="PANTHER" id="PTHR42663">
    <property type="entry name" value="HYDROLASE C777.06C-RELATED-RELATED"/>
    <property type="match status" value="1"/>
</dbReference>